<dbReference type="Gene3D" id="3.40.190.10">
    <property type="entry name" value="Periplasmic binding protein-like II"/>
    <property type="match status" value="1"/>
</dbReference>
<accession>A0A022KZG2</accession>
<keyword evidence="3" id="KW-0813">Transport</keyword>
<evidence type="ECO:0000256" key="1">
    <source>
        <dbReference type="ARBA" id="ARBA00004196"/>
    </source>
</evidence>
<dbReference type="STRING" id="1249481.D641_0104760"/>
<dbReference type="InterPro" id="IPR006059">
    <property type="entry name" value="SBP"/>
</dbReference>
<evidence type="ECO:0000313" key="6">
    <source>
        <dbReference type="Proteomes" id="UP000019754"/>
    </source>
</evidence>
<dbReference type="Pfam" id="PF01547">
    <property type="entry name" value="SBP_bac_1"/>
    <property type="match status" value="1"/>
</dbReference>
<dbReference type="GO" id="GO:0030313">
    <property type="term" value="C:cell envelope"/>
    <property type="evidence" value="ECO:0007669"/>
    <property type="project" value="UniProtKB-SubCell"/>
</dbReference>
<organism evidence="5 6">
    <name type="scientific">Brachybacterium muris UCD-AY4</name>
    <dbReference type="NCBI Taxonomy" id="1249481"/>
    <lineage>
        <taxon>Bacteria</taxon>
        <taxon>Bacillati</taxon>
        <taxon>Actinomycetota</taxon>
        <taxon>Actinomycetes</taxon>
        <taxon>Micrococcales</taxon>
        <taxon>Dermabacteraceae</taxon>
        <taxon>Brachybacterium</taxon>
    </lineage>
</organism>
<reference evidence="5 6" key="1">
    <citation type="journal article" date="2013" name="Genome Announc.">
        <title>Draft genome sequence of an Actinobacterium, Brachybacterium muris strain UCD-AY4.</title>
        <authorList>
            <person name="Lo J.R."/>
            <person name="Lang J.M."/>
            <person name="Darling A.E."/>
            <person name="Eisen J.A."/>
            <person name="Coil D.A."/>
        </authorList>
    </citation>
    <scope>NUCLEOTIDE SEQUENCE [LARGE SCALE GENOMIC DNA]</scope>
    <source>
        <strain evidence="5 6">UCD-AY4</strain>
    </source>
</reference>
<name>A0A022KZG2_9MICO</name>
<dbReference type="AlphaFoldDB" id="A0A022KZG2"/>
<evidence type="ECO:0000256" key="4">
    <source>
        <dbReference type="ARBA" id="ARBA00022729"/>
    </source>
</evidence>
<comment type="subcellular location">
    <subcellularLocation>
        <location evidence="1">Cell envelope</location>
    </subcellularLocation>
</comment>
<evidence type="ECO:0000256" key="2">
    <source>
        <dbReference type="ARBA" id="ARBA00008520"/>
    </source>
</evidence>
<dbReference type="HOGENOM" id="CLU_031285_10_5_11"/>
<keyword evidence="4" id="KW-0732">Signal</keyword>
<dbReference type="Proteomes" id="UP000019754">
    <property type="component" value="Unassembled WGS sequence"/>
</dbReference>
<dbReference type="EMBL" id="AORC01000005">
    <property type="protein sequence ID" value="EYT50096.1"/>
    <property type="molecule type" value="Genomic_DNA"/>
</dbReference>
<dbReference type="RefSeq" id="WP_150108298.1">
    <property type="nucleotide sequence ID" value="NZ_AORC01000005.1"/>
</dbReference>
<evidence type="ECO:0000313" key="5">
    <source>
        <dbReference type="EMBL" id="EYT50096.1"/>
    </source>
</evidence>
<dbReference type="SUPFAM" id="SSF53850">
    <property type="entry name" value="Periplasmic binding protein-like II"/>
    <property type="match status" value="1"/>
</dbReference>
<comment type="caution">
    <text evidence="5">The sequence shown here is derived from an EMBL/GenBank/DDBJ whole genome shotgun (WGS) entry which is preliminary data.</text>
</comment>
<proteinExistence type="inferred from homology"/>
<protein>
    <submittedName>
        <fullName evidence="5">Sugar ABC transporter substrate-binding protein</fullName>
    </submittedName>
</protein>
<comment type="similarity">
    <text evidence="2">Belongs to the bacterial solute-binding protein 1 family.</text>
</comment>
<dbReference type="InterPro" id="IPR050490">
    <property type="entry name" value="Bact_solute-bd_prot1"/>
</dbReference>
<evidence type="ECO:0000256" key="3">
    <source>
        <dbReference type="ARBA" id="ARBA00022448"/>
    </source>
</evidence>
<keyword evidence="6" id="KW-1185">Reference proteome</keyword>
<dbReference type="OrthoDB" id="1650177at2"/>
<gene>
    <name evidence="5" type="ORF">D641_0104760</name>
</gene>
<sequence>MPTRRQLMLTAATGLAGIGVLPACSRGGQESDPADGLRLRVWNEQAAGLYEKALVAFTDATGIAVEVQAMAWENYWTQLPLDAAEGSLPDVFWMNTAHLDQYRDGDHLVEVGAGVGDLAAQWEPVASDLYRRQDGLWGVPQLWEQSVLVANRQLVDEVGGDPSALRVDLWAESDPLRDLALALTVDGEGRRAGEEGFDPAVRRVTGFSAHPDRTAVLGPFIAGAGGAWQDEQGAFTFASEAGVAAVRYLAGMAAAHLAPPGVETTGQPRLCRDLFTKGQLGLLQTGTYDLRAITEGVGEAFPWSLHPVVAGPEGTRPLVHAIAAVGRATTSEERTKEIAELLSWLGGIDAQRPLAEARLGIPGHRDLRGAWDQAWGSAGVDTTAIGGAPENPARPEHGLRSAEGTAAALPIIGEVFRGEADVNEAMSRAQQAADKARG</sequence>
<dbReference type="PANTHER" id="PTHR43649:SF31">
    <property type="entry name" value="SN-GLYCEROL-3-PHOSPHATE-BINDING PERIPLASMIC PROTEIN UGPB"/>
    <property type="match status" value="1"/>
</dbReference>
<dbReference type="PANTHER" id="PTHR43649">
    <property type="entry name" value="ARABINOSE-BINDING PROTEIN-RELATED"/>
    <property type="match status" value="1"/>
</dbReference>